<protein>
    <submittedName>
        <fullName evidence="2">Uncharacterized protein</fullName>
    </submittedName>
</protein>
<organism evidence="2 3">
    <name type="scientific">Frankia alni (strain DSM 45986 / CECT 9034 / ACN14a)</name>
    <dbReference type="NCBI Taxonomy" id="326424"/>
    <lineage>
        <taxon>Bacteria</taxon>
        <taxon>Bacillati</taxon>
        <taxon>Actinomycetota</taxon>
        <taxon>Actinomycetes</taxon>
        <taxon>Frankiales</taxon>
        <taxon>Frankiaceae</taxon>
        <taxon>Frankia</taxon>
    </lineage>
</organism>
<name>Q0RNT2_FRAAA</name>
<accession>Q0RNT2</accession>
<dbReference type="AlphaFoldDB" id="Q0RNT2"/>
<sequence length="67" mass="7177">MIMVFRGTARTAGPQAGPRRSCPEQSPAPAATPARHGRGARGGTRNQQKNIMVRGTEPIRCQNRAPP</sequence>
<gene>
    <name evidence="2" type="ordered locus">FRAAL2155</name>
</gene>
<dbReference type="KEGG" id="fal:FRAAL2155"/>
<dbReference type="HOGENOM" id="CLU_2806198_0_0_11"/>
<dbReference type="EMBL" id="CT573213">
    <property type="protein sequence ID" value="CAJ60804.1"/>
    <property type="molecule type" value="Genomic_DNA"/>
</dbReference>
<reference evidence="2 3" key="1">
    <citation type="journal article" date="2007" name="Genome Res.">
        <title>Genome characteristics of facultatively symbiotic Frankia sp. strains reflect host range and host plant biogeography.</title>
        <authorList>
            <person name="Normand P."/>
            <person name="Lapierre P."/>
            <person name="Tisa L.S."/>
            <person name="Gogarten J.P."/>
            <person name="Alloisio N."/>
            <person name="Bagnarol E."/>
            <person name="Bassi C.A."/>
            <person name="Berry A.M."/>
            <person name="Bickhart D.M."/>
            <person name="Choisne N."/>
            <person name="Couloux A."/>
            <person name="Cournoyer B."/>
            <person name="Cruveiller S."/>
            <person name="Daubin V."/>
            <person name="Demange N."/>
            <person name="Francino M.P."/>
            <person name="Goltsman E."/>
            <person name="Huang Y."/>
            <person name="Kopp O.R."/>
            <person name="Labarre L."/>
            <person name="Lapidus A."/>
            <person name="Lavire C."/>
            <person name="Marechal J."/>
            <person name="Martinez M."/>
            <person name="Mastronunzio J.E."/>
            <person name="Mullin B.C."/>
            <person name="Niemann J."/>
            <person name="Pujic P."/>
            <person name="Rawnsley T."/>
            <person name="Rouy Z."/>
            <person name="Schenowitz C."/>
            <person name="Sellstedt A."/>
            <person name="Tavares F."/>
            <person name="Tomkins J.P."/>
            <person name="Vallenet D."/>
            <person name="Valverde C."/>
            <person name="Wall L.G."/>
            <person name="Wang Y."/>
            <person name="Medigue C."/>
            <person name="Benson D.R."/>
        </authorList>
    </citation>
    <scope>NUCLEOTIDE SEQUENCE [LARGE SCALE GENOMIC DNA]</scope>
    <source>
        <strain evidence="3">DSM 45986 / CECT 9034 / ACN14a</strain>
    </source>
</reference>
<dbReference type="Proteomes" id="UP000000657">
    <property type="component" value="Chromosome"/>
</dbReference>
<proteinExistence type="predicted"/>
<feature type="region of interest" description="Disordered" evidence="1">
    <location>
        <begin position="1"/>
        <end position="67"/>
    </location>
</feature>
<evidence type="ECO:0000256" key="1">
    <source>
        <dbReference type="SAM" id="MobiDB-lite"/>
    </source>
</evidence>
<evidence type="ECO:0000313" key="2">
    <source>
        <dbReference type="EMBL" id="CAJ60804.1"/>
    </source>
</evidence>
<evidence type="ECO:0000313" key="3">
    <source>
        <dbReference type="Proteomes" id="UP000000657"/>
    </source>
</evidence>
<keyword evidence="3" id="KW-1185">Reference proteome</keyword>